<evidence type="ECO:0008006" key="4">
    <source>
        <dbReference type="Google" id="ProtNLM"/>
    </source>
</evidence>
<name>A0A919RL56_9ACTN</name>
<evidence type="ECO:0000313" key="2">
    <source>
        <dbReference type="EMBL" id="GII95217.1"/>
    </source>
</evidence>
<keyword evidence="1" id="KW-0732">Signal</keyword>
<sequence length="99" mass="10374">MISRTLAATALAALAAAALAGSASPASASATTSASARPCGGPHKVGDKAVWYNCSGVNQSICVRQYFPLANYRAVVAPRGEHQNSWRWTIDMTTDMSRC</sequence>
<keyword evidence="3" id="KW-1185">Reference proteome</keyword>
<proteinExistence type="predicted"/>
<comment type="caution">
    <text evidence="2">The sequence shown here is derived from an EMBL/GenBank/DDBJ whole genome shotgun (WGS) entry which is preliminary data.</text>
</comment>
<reference evidence="2" key="1">
    <citation type="submission" date="2021-01" db="EMBL/GenBank/DDBJ databases">
        <title>Whole genome shotgun sequence of Sinosporangium siamense NBRC 109515.</title>
        <authorList>
            <person name="Komaki H."/>
            <person name="Tamura T."/>
        </authorList>
    </citation>
    <scope>NUCLEOTIDE SEQUENCE</scope>
    <source>
        <strain evidence="2">NBRC 109515</strain>
    </source>
</reference>
<gene>
    <name evidence="2" type="ORF">Ssi02_54480</name>
</gene>
<dbReference type="AlphaFoldDB" id="A0A919RL56"/>
<accession>A0A919RL56</accession>
<organism evidence="2 3">
    <name type="scientific">Sinosporangium siamense</name>
    <dbReference type="NCBI Taxonomy" id="1367973"/>
    <lineage>
        <taxon>Bacteria</taxon>
        <taxon>Bacillati</taxon>
        <taxon>Actinomycetota</taxon>
        <taxon>Actinomycetes</taxon>
        <taxon>Streptosporangiales</taxon>
        <taxon>Streptosporangiaceae</taxon>
        <taxon>Sinosporangium</taxon>
    </lineage>
</organism>
<feature type="signal peptide" evidence="1">
    <location>
        <begin position="1"/>
        <end position="28"/>
    </location>
</feature>
<feature type="chain" id="PRO_5038001911" description="Secreted protein" evidence="1">
    <location>
        <begin position="29"/>
        <end position="99"/>
    </location>
</feature>
<evidence type="ECO:0000256" key="1">
    <source>
        <dbReference type="SAM" id="SignalP"/>
    </source>
</evidence>
<evidence type="ECO:0000313" key="3">
    <source>
        <dbReference type="Proteomes" id="UP000606172"/>
    </source>
</evidence>
<dbReference type="EMBL" id="BOOW01000034">
    <property type="protein sequence ID" value="GII95217.1"/>
    <property type="molecule type" value="Genomic_DNA"/>
</dbReference>
<dbReference type="Proteomes" id="UP000606172">
    <property type="component" value="Unassembled WGS sequence"/>
</dbReference>
<protein>
    <recommendedName>
        <fullName evidence="4">Secreted protein</fullName>
    </recommendedName>
</protein>
<dbReference type="RefSeq" id="WP_204030298.1">
    <property type="nucleotide sequence ID" value="NZ_BOOW01000034.1"/>
</dbReference>